<gene>
    <name evidence="7 10" type="primary">rsmA</name>
    <name evidence="7" type="synonym">ksgA</name>
    <name evidence="10" type="ORF">GCM10007870_17670</name>
</gene>
<evidence type="ECO:0000256" key="1">
    <source>
        <dbReference type="ARBA" id="ARBA00022490"/>
    </source>
</evidence>
<dbReference type="InterPro" id="IPR023165">
    <property type="entry name" value="rRNA_Ade_diMease-like_C"/>
</dbReference>
<dbReference type="RefSeq" id="WP_099286868.1">
    <property type="nucleotide sequence ID" value="NZ_BEWP01000007.1"/>
</dbReference>
<dbReference type="Pfam" id="PF00398">
    <property type="entry name" value="RrnaAD"/>
    <property type="match status" value="1"/>
</dbReference>
<feature type="binding site" evidence="7 8">
    <location>
        <position position="24"/>
    </location>
    <ligand>
        <name>S-adenosyl-L-methionine</name>
        <dbReference type="ChEBI" id="CHEBI:59789"/>
    </ligand>
</feature>
<evidence type="ECO:0000256" key="2">
    <source>
        <dbReference type="ARBA" id="ARBA00022552"/>
    </source>
</evidence>
<feature type="binding site" evidence="7 8">
    <location>
        <position position="118"/>
    </location>
    <ligand>
        <name>S-adenosyl-L-methionine</name>
        <dbReference type="ChEBI" id="CHEBI:59789"/>
    </ligand>
</feature>
<evidence type="ECO:0000313" key="11">
    <source>
        <dbReference type="Proteomes" id="UP001156629"/>
    </source>
</evidence>
<dbReference type="CDD" id="cd02440">
    <property type="entry name" value="AdoMet_MTases"/>
    <property type="match status" value="1"/>
</dbReference>
<protein>
    <recommendedName>
        <fullName evidence="7">Ribosomal RNA small subunit methyltransferase A</fullName>
        <ecNumber evidence="7">2.1.1.182</ecNumber>
    </recommendedName>
    <alternativeName>
        <fullName evidence="7">16S rRNA (adenine(1518)-N(6)/adenine(1519)-N(6))-dimethyltransferase</fullName>
    </alternativeName>
    <alternativeName>
        <fullName evidence="7">16S rRNA dimethyladenosine transferase</fullName>
    </alternativeName>
    <alternativeName>
        <fullName evidence="7">16S rRNA dimethylase</fullName>
    </alternativeName>
    <alternativeName>
        <fullName evidence="7">S-adenosylmethionine-6-N', N'-adenosyl(rRNA) dimethyltransferase</fullName>
    </alternativeName>
</protein>
<evidence type="ECO:0000313" key="10">
    <source>
        <dbReference type="EMBL" id="GLQ66183.1"/>
    </source>
</evidence>
<proteinExistence type="inferred from homology"/>
<comment type="similarity">
    <text evidence="7">Belongs to the class I-like SAM-binding methyltransferase superfamily. rRNA adenine N(6)-methyltransferase family. RsmA subfamily.</text>
</comment>
<reference evidence="11" key="1">
    <citation type="journal article" date="2019" name="Int. J. Syst. Evol. Microbiol.">
        <title>The Global Catalogue of Microorganisms (GCM) 10K type strain sequencing project: providing services to taxonomists for standard genome sequencing and annotation.</title>
        <authorList>
            <consortium name="The Broad Institute Genomics Platform"/>
            <consortium name="The Broad Institute Genome Sequencing Center for Infectious Disease"/>
            <person name="Wu L."/>
            <person name="Ma J."/>
        </authorList>
    </citation>
    <scope>NUCLEOTIDE SEQUENCE [LARGE SCALE GENOMIC DNA]</scope>
    <source>
        <strain evidence="11">NBRC 3266</strain>
    </source>
</reference>
<evidence type="ECO:0000256" key="5">
    <source>
        <dbReference type="ARBA" id="ARBA00022691"/>
    </source>
</evidence>
<dbReference type="PROSITE" id="PS51689">
    <property type="entry name" value="SAM_RNA_A_N6_MT"/>
    <property type="match status" value="1"/>
</dbReference>
<feature type="binding site" evidence="7 8">
    <location>
        <position position="73"/>
    </location>
    <ligand>
        <name>S-adenosyl-L-methionine</name>
        <dbReference type="ChEBI" id="CHEBI:59789"/>
    </ligand>
</feature>
<dbReference type="Gene3D" id="3.40.50.150">
    <property type="entry name" value="Vaccinia Virus protein VP39"/>
    <property type="match status" value="1"/>
</dbReference>
<dbReference type="SMART" id="SM00650">
    <property type="entry name" value="rADc"/>
    <property type="match status" value="1"/>
</dbReference>
<comment type="catalytic activity">
    <reaction evidence="7">
        <text>adenosine(1518)/adenosine(1519) in 16S rRNA + 4 S-adenosyl-L-methionine = N(6)-dimethyladenosine(1518)/N(6)-dimethyladenosine(1519) in 16S rRNA + 4 S-adenosyl-L-homocysteine + 4 H(+)</text>
        <dbReference type="Rhea" id="RHEA:19609"/>
        <dbReference type="Rhea" id="RHEA-COMP:10232"/>
        <dbReference type="Rhea" id="RHEA-COMP:10233"/>
        <dbReference type="ChEBI" id="CHEBI:15378"/>
        <dbReference type="ChEBI" id="CHEBI:57856"/>
        <dbReference type="ChEBI" id="CHEBI:59789"/>
        <dbReference type="ChEBI" id="CHEBI:74411"/>
        <dbReference type="ChEBI" id="CHEBI:74493"/>
        <dbReference type="EC" id="2.1.1.182"/>
    </reaction>
</comment>
<dbReference type="EC" id="2.1.1.182" evidence="7"/>
<feature type="binding site" evidence="7 8">
    <location>
        <position position="51"/>
    </location>
    <ligand>
        <name>S-adenosyl-L-methionine</name>
        <dbReference type="ChEBI" id="CHEBI:59789"/>
    </ligand>
</feature>
<comment type="caution">
    <text evidence="10">The sequence shown here is derived from an EMBL/GenBank/DDBJ whole genome shotgun (WGS) entry which is preliminary data.</text>
</comment>
<keyword evidence="6 7" id="KW-0694">RNA-binding</keyword>
<comment type="subcellular location">
    <subcellularLocation>
        <location evidence="7">Cytoplasm</location>
    </subcellularLocation>
</comment>
<organism evidence="10 11">
    <name type="scientific">Gluconobacter kondonii</name>
    <dbReference type="NCBI Taxonomy" id="941463"/>
    <lineage>
        <taxon>Bacteria</taxon>
        <taxon>Pseudomonadati</taxon>
        <taxon>Pseudomonadota</taxon>
        <taxon>Alphaproteobacteria</taxon>
        <taxon>Acetobacterales</taxon>
        <taxon>Acetobacteraceae</taxon>
        <taxon>Gluconobacter</taxon>
    </lineage>
</organism>
<keyword evidence="5 7" id="KW-0949">S-adenosyl-L-methionine</keyword>
<evidence type="ECO:0000256" key="3">
    <source>
        <dbReference type="ARBA" id="ARBA00022603"/>
    </source>
</evidence>
<sequence length="272" mass="29528">MSLPSLRDTIQIHGLDAKKSLGQHFLLDPGICARIAALGGDLTGRSVVEIGPGPGGLTRALLDTPATRVDVVEIDERAWPLLDELATYYPDRLHVVREDALKLDAATLAPAPRQIIANLPYNVATPLLVGWLRQASQWERLSLMFQLEVAERICAEPGSSAYGRLAVLAQWCASCSVALRIPPGAFSPPPKVHSAVAVIIPHAEQPSPQLFRAMEQVTAAAFGQRRKMLRSSLKSIGGERLLEKAEIEPTRRAETLSVAEFARLAELNLASR</sequence>
<keyword evidence="3 7" id="KW-0489">Methyltransferase</keyword>
<feature type="domain" description="Ribosomal RNA adenine methylase transferase N-terminal" evidence="9">
    <location>
        <begin position="31"/>
        <end position="203"/>
    </location>
</feature>
<dbReference type="EMBL" id="BSNV01000008">
    <property type="protein sequence ID" value="GLQ66183.1"/>
    <property type="molecule type" value="Genomic_DNA"/>
</dbReference>
<keyword evidence="4 7" id="KW-0808">Transferase</keyword>
<feature type="binding site" evidence="7 8">
    <location>
        <position position="99"/>
    </location>
    <ligand>
        <name>S-adenosyl-L-methionine</name>
        <dbReference type="ChEBI" id="CHEBI:59789"/>
    </ligand>
</feature>
<dbReference type="InterPro" id="IPR029063">
    <property type="entry name" value="SAM-dependent_MTases_sf"/>
</dbReference>
<evidence type="ECO:0000256" key="8">
    <source>
        <dbReference type="PROSITE-ProRule" id="PRU01026"/>
    </source>
</evidence>
<dbReference type="PANTHER" id="PTHR11727">
    <property type="entry name" value="DIMETHYLADENOSINE TRANSFERASE"/>
    <property type="match status" value="1"/>
</dbReference>
<evidence type="ECO:0000259" key="9">
    <source>
        <dbReference type="SMART" id="SM00650"/>
    </source>
</evidence>
<feature type="binding site" evidence="7 8">
    <location>
        <position position="26"/>
    </location>
    <ligand>
        <name>S-adenosyl-L-methionine</name>
        <dbReference type="ChEBI" id="CHEBI:59789"/>
    </ligand>
</feature>
<keyword evidence="11" id="KW-1185">Reference proteome</keyword>
<dbReference type="Gene3D" id="1.10.8.100">
    <property type="entry name" value="Ribosomal RNA adenine dimethylase-like, domain 2"/>
    <property type="match status" value="1"/>
</dbReference>
<dbReference type="NCBIfam" id="TIGR00755">
    <property type="entry name" value="ksgA"/>
    <property type="match status" value="1"/>
</dbReference>
<dbReference type="GO" id="GO:0032259">
    <property type="term" value="P:methylation"/>
    <property type="evidence" value="ECO:0007669"/>
    <property type="project" value="UniProtKB-KW"/>
</dbReference>
<evidence type="ECO:0000256" key="6">
    <source>
        <dbReference type="ARBA" id="ARBA00022884"/>
    </source>
</evidence>
<dbReference type="PROSITE" id="PS01131">
    <property type="entry name" value="RRNA_A_DIMETH"/>
    <property type="match status" value="1"/>
</dbReference>
<name>A0ABQ5WSE8_9PROT</name>
<dbReference type="InterPro" id="IPR011530">
    <property type="entry name" value="rRNA_adenine_dimethylase"/>
</dbReference>
<dbReference type="InterPro" id="IPR020598">
    <property type="entry name" value="rRNA_Ade_methylase_Trfase_N"/>
</dbReference>
<evidence type="ECO:0000256" key="7">
    <source>
        <dbReference type="HAMAP-Rule" id="MF_00607"/>
    </source>
</evidence>
<dbReference type="PANTHER" id="PTHR11727:SF7">
    <property type="entry name" value="DIMETHYLADENOSINE TRANSFERASE-RELATED"/>
    <property type="match status" value="1"/>
</dbReference>
<dbReference type="HAMAP" id="MF_00607">
    <property type="entry name" value="16SrRNA_methyltr_A"/>
    <property type="match status" value="1"/>
</dbReference>
<dbReference type="InterPro" id="IPR020596">
    <property type="entry name" value="rRNA_Ade_Mease_Trfase_CS"/>
</dbReference>
<keyword evidence="1 7" id="KW-0963">Cytoplasm</keyword>
<dbReference type="InterPro" id="IPR001737">
    <property type="entry name" value="KsgA/Erm"/>
</dbReference>
<evidence type="ECO:0000256" key="4">
    <source>
        <dbReference type="ARBA" id="ARBA00022679"/>
    </source>
</evidence>
<dbReference type="SUPFAM" id="SSF53335">
    <property type="entry name" value="S-adenosyl-L-methionine-dependent methyltransferases"/>
    <property type="match status" value="1"/>
</dbReference>
<dbReference type="GeneID" id="76195013"/>
<dbReference type="GO" id="GO:0008168">
    <property type="term" value="F:methyltransferase activity"/>
    <property type="evidence" value="ECO:0007669"/>
    <property type="project" value="UniProtKB-KW"/>
</dbReference>
<comment type="function">
    <text evidence="7">Specifically dimethylates two adjacent adenosines (A1518 and A1519) in the loop of a conserved hairpin near the 3'-end of 16S rRNA in the 30S particle. May play a critical role in biogenesis of 30S subunits.</text>
</comment>
<dbReference type="Proteomes" id="UP001156629">
    <property type="component" value="Unassembled WGS sequence"/>
</dbReference>
<accession>A0ABQ5WSE8</accession>
<keyword evidence="2 7" id="KW-0698">rRNA processing</keyword>